<feature type="domain" description="NadR/Ttd14 AAA" evidence="1">
    <location>
        <begin position="9"/>
        <end position="172"/>
    </location>
</feature>
<dbReference type="InterPro" id="IPR038727">
    <property type="entry name" value="NadR/Ttd14_AAA_dom"/>
</dbReference>
<dbReference type="AlphaFoldDB" id="A0AAE3KIT6"/>
<dbReference type="Gene3D" id="3.40.50.300">
    <property type="entry name" value="P-loop containing nucleotide triphosphate hydrolases"/>
    <property type="match status" value="1"/>
</dbReference>
<comment type="caution">
    <text evidence="2">The sequence shown here is derived from an EMBL/GenBank/DDBJ whole genome shotgun (WGS) entry which is preliminary data.</text>
</comment>
<accession>A0AAE3KIT6</accession>
<reference evidence="2" key="1">
    <citation type="submission" date="2022-06" db="EMBL/GenBank/DDBJ databases">
        <title>Genomic Encyclopedia of Archaeal and Bacterial Type Strains, Phase II (KMG-II): from individual species to whole genera.</title>
        <authorList>
            <person name="Goeker M."/>
        </authorList>
    </citation>
    <scope>NUCLEOTIDE SEQUENCE</scope>
    <source>
        <strain evidence="2">DSM 43935</strain>
    </source>
</reference>
<proteinExistence type="predicted"/>
<evidence type="ECO:0000313" key="3">
    <source>
        <dbReference type="Proteomes" id="UP001206128"/>
    </source>
</evidence>
<dbReference type="EMBL" id="JAMTCK010000019">
    <property type="protein sequence ID" value="MCP2169596.1"/>
    <property type="molecule type" value="Genomic_DNA"/>
</dbReference>
<dbReference type="InterPro" id="IPR027417">
    <property type="entry name" value="P-loop_NTPase"/>
</dbReference>
<sequence>MPTEPTRLVVLTGGPGSGKSTVIDRLRQAGFACSAEAGRAIIRDQVAIDGPALPWRDHGLFAELMLCWELRSYRLAEARAGTVFFDRGLPDVVGYLRVAGRPVPEHIRVAAQRFRYHRRVFVAPPWPEIYARDTERGQSFAEAVRTHESMVETYSEFGYELVPLPLSSVEDRVRFVTEQVGARPAQ</sequence>
<dbReference type="SUPFAM" id="SSF52540">
    <property type="entry name" value="P-loop containing nucleoside triphosphate hydrolases"/>
    <property type="match status" value="1"/>
</dbReference>
<organism evidence="2 3">
    <name type="scientific">Goodfellowiella coeruleoviolacea</name>
    <dbReference type="NCBI Taxonomy" id="334858"/>
    <lineage>
        <taxon>Bacteria</taxon>
        <taxon>Bacillati</taxon>
        <taxon>Actinomycetota</taxon>
        <taxon>Actinomycetes</taxon>
        <taxon>Pseudonocardiales</taxon>
        <taxon>Pseudonocardiaceae</taxon>
        <taxon>Goodfellowiella</taxon>
    </lineage>
</organism>
<dbReference type="Pfam" id="PF13521">
    <property type="entry name" value="AAA_28"/>
    <property type="match status" value="1"/>
</dbReference>
<gene>
    <name evidence="2" type="ORF">LX83_006482</name>
</gene>
<dbReference type="RefSeq" id="WP_253778544.1">
    <property type="nucleotide sequence ID" value="NZ_JAMTCK010000019.1"/>
</dbReference>
<keyword evidence="3" id="KW-1185">Reference proteome</keyword>
<evidence type="ECO:0000313" key="2">
    <source>
        <dbReference type="EMBL" id="MCP2169596.1"/>
    </source>
</evidence>
<dbReference type="Proteomes" id="UP001206128">
    <property type="component" value="Unassembled WGS sequence"/>
</dbReference>
<protein>
    <submittedName>
        <fullName evidence="2">ATPase</fullName>
    </submittedName>
</protein>
<name>A0AAE3KIT6_9PSEU</name>
<evidence type="ECO:0000259" key="1">
    <source>
        <dbReference type="Pfam" id="PF13521"/>
    </source>
</evidence>